<name>A0ACB9FJY0_ARCLA</name>
<protein>
    <submittedName>
        <fullName evidence="1">Uncharacterized protein</fullName>
    </submittedName>
</protein>
<accession>A0ACB9FJY0</accession>
<reference evidence="2" key="1">
    <citation type="journal article" date="2022" name="Mol. Ecol. Resour.">
        <title>The genomes of chicory, endive, great burdock and yacon provide insights into Asteraceae palaeo-polyploidization history and plant inulin production.</title>
        <authorList>
            <person name="Fan W."/>
            <person name="Wang S."/>
            <person name="Wang H."/>
            <person name="Wang A."/>
            <person name="Jiang F."/>
            <person name="Liu H."/>
            <person name="Zhao H."/>
            <person name="Xu D."/>
            <person name="Zhang Y."/>
        </authorList>
    </citation>
    <scope>NUCLEOTIDE SEQUENCE [LARGE SCALE GENOMIC DNA]</scope>
    <source>
        <strain evidence="2">cv. Niubang</strain>
    </source>
</reference>
<reference evidence="1 2" key="2">
    <citation type="journal article" date="2022" name="Mol. Ecol. Resour.">
        <title>The genomes of chicory, endive, great burdock and yacon provide insights into Asteraceae paleo-polyploidization history and plant inulin production.</title>
        <authorList>
            <person name="Fan W."/>
            <person name="Wang S."/>
            <person name="Wang H."/>
            <person name="Wang A."/>
            <person name="Jiang F."/>
            <person name="Liu H."/>
            <person name="Zhao H."/>
            <person name="Xu D."/>
            <person name="Zhang Y."/>
        </authorList>
    </citation>
    <scope>NUCLEOTIDE SEQUENCE [LARGE SCALE GENOMIC DNA]</scope>
    <source>
        <strain evidence="2">cv. Niubang</strain>
    </source>
</reference>
<comment type="caution">
    <text evidence="1">The sequence shown here is derived from an EMBL/GenBank/DDBJ whole genome shotgun (WGS) entry which is preliminary data.</text>
</comment>
<evidence type="ECO:0000313" key="1">
    <source>
        <dbReference type="EMBL" id="KAI3771668.1"/>
    </source>
</evidence>
<keyword evidence="2" id="KW-1185">Reference proteome</keyword>
<dbReference type="Proteomes" id="UP001055879">
    <property type="component" value="Linkage Group LG01"/>
</dbReference>
<proteinExistence type="predicted"/>
<dbReference type="EMBL" id="CM042047">
    <property type="protein sequence ID" value="KAI3771668.1"/>
    <property type="molecule type" value="Genomic_DNA"/>
</dbReference>
<organism evidence="1 2">
    <name type="scientific">Arctium lappa</name>
    <name type="common">Greater burdock</name>
    <name type="synonym">Lappa major</name>
    <dbReference type="NCBI Taxonomy" id="4217"/>
    <lineage>
        <taxon>Eukaryota</taxon>
        <taxon>Viridiplantae</taxon>
        <taxon>Streptophyta</taxon>
        <taxon>Embryophyta</taxon>
        <taxon>Tracheophyta</taxon>
        <taxon>Spermatophyta</taxon>
        <taxon>Magnoliopsida</taxon>
        <taxon>eudicotyledons</taxon>
        <taxon>Gunneridae</taxon>
        <taxon>Pentapetalae</taxon>
        <taxon>asterids</taxon>
        <taxon>campanulids</taxon>
        <taxon>Asterales</taxon>
        <taxon>Asteraceae</taxon>
        <taxon>Carduoideae</taxon>
        <taxon>Cardueae</taxon>
        <taxon>Arctiinae</taxon>
        <taxon>Arctium</taxon>
    </lineage>
</organism>
<sequence length="130" mass="14572">MGMVVASMKFHGLTAHITHIVGDDFGWDVPQNDGLYVKWALHQKFHVKDVLIFNFSTGVHTIAEVTKEAYNKCDGRNPIKLATTGPAKFTIDTAGDHFYICTISRHCKFFQKLAIRVPRKTNNSSAIPPQ</sequence>
<gene>
    <name evidence="1" type="ORF">L6452_02835</name>
</gene>
<evidence type="ECO:0000313" key="2">
    <source>
        <dbReference type="Proteomes" id="UP001055879"/>
    </source>
</evidence>